<evidence type="ECO:0000256" key="1">
    <source>
        <dbReference type="ARBA" id="ARBA00004377"/>
    </source>
</evidence>
<dbReference type="RefSeq" id="WP_342854448.1">
    <property type="nucleotide sequence ID" value="NZ_JBBMRA010000008.1"/>
</dbReference>
<dbReference type="InterPro" id="IPR012902">
    <property type="entry name" value="N_methyl_site"/>
</dbReference>
<dbReference type="Pfam" id="PF07963">
    <property type="entry name" value="N_methyl"/>
    <property type="match status" value="1"/>
</dbReference>
<evidence type="ECO:0000256" key="4">
    <source>
        <dbReference type="ARBA" id="ARBA00022481"/>
    </source>
</evidence>
<sequence>MDVFLSPRMGKEALTLDKGFTLFELLLTLSILTLLITVITPSFSSFLTQSQLTADQHKLQSLLSLARMQAVTEGNYAVVCRWDGVSSCTGFDSSNTLVWSRGALVFSDKNNNRQLDPSSDAVLRIVEFSTQNQVTWNRGELLVYESDGSALGGSNGTFSIIQGDQILTLVVSLTGRVRRGA</sequence>
<proteinExistence type="inferred from homology"/>
<evidence type="ECO:0000313" key="13">
    <source>
        <dbReference type="EMBL" id="MEM5536739.1"/>
    </source>
</evidence>
<dbReference type="EMBL" id="JBBMRA010000008">
    <property type="protein sequence ID" value="MEM5536739.1"/>
    <property type="molecule type" value="Genomic_DNA"/>
</dbReference>
<keyword evidence="3" id="KW-1003">Cell membrane</keyword>
<keyword evidence="7 11" id="KW-1133">Transmembrane helix</keyword>
<dbReference type="InterPro" id="IPR045584">
    <property type="entry name" value="Pilin-like"/>
</dbReference>
<feature type="domain" description="General secretion pathway GspH" evidence="12">
    <location>
        <begin position="58"/>
        <end position="175"/>
    </location>
</feature>
<evidence type="ECO:0000256" key="3">
    <source>
        <dbReference type="ARBA" id="ARBA00022475"/>
    </source>
</evidence>
<evidence type="ECO:0000256" key="11">
    <source>
        <dbReference type="SAM" id="Phobius"/>
    </source>
</evidence>
<comment type="caution">
    <text evidence="13">The sequence shown here is derived from an EMBL/GenBank/DDBJ whole genome shotgun (WGS) entry which is preliminary data.</text>
</comment>
<organism evidence="13 14">
    <name type="scientific">Neptuniibacter pectenicola</name>
    <dbReference type="NCBI Taxonomy" id="1806669"/>
    <lineage>
        <taxon>Bacteria</taxon>
        <taxon>Pseudomonadati</taxon>
        <taxon>Pseudomonadota</taxon>
        <taxon>Gammaproteobacteria</taxon>
        <taxon>Oceanospirillales</taxon>
        <taxon>Oceanospirillaceae</taxon>
        <taxon>Neptuniibacter</taxon>
    </lineage>
</organism>
<evidence type="ECO:0000313" key="14">
    <source>
        <dbReference type="Proteomes" id="UP001449225"/>
    </source>
</evidence>
<keyword evidence="4" id="KW-0488">Methylation</keyword>
<dbReference type="InterPro" id="IPR022346">
    <property type="entry name" value="T2SS_GspH"/>
</dbReference>
<evidence type="ECO:0000256" key="8">
    <source>
        <dbReference type="ARBA" id="ARBA00023136"/>
    </source>
</evidence>
<dbReference type="NCBIfam" id="TIGR02532">
    <property type="entry name" value="IV_pilin_GFxxxE"/>
    <property type="match status" value="1"/>
</dbReference>
<evidence type="ECO:0000256" key="10">
    <source>
        <dbReference type="ARBA" id="ARBA00030775"/>
    </source>
</evidence>
<keyword evidence="14" id="KW-1185">Reference proteome</keyword>
<evidence type="ECO:0000256" key="7">
    <source>
        <dbReference type="ARBA" id="ARBA00022989"/>
    </source>
</evidence>
<dbReference type="Proteomes" id="UP001449225">
    <property type="component" value="Unassembled WGS sequence"/>
</dbReference>
<evidence type="ECO:0000256" key="6">
    <source>
        <dbReference type="ARBA" id="ARBA00022692"/>
    </source>
</evidence>
<gene>
    <name evidence="13" type="ORF">WNY58_10090</name>
</gene>
<evidence type="ECO:0000256" key="5">
    <source>
        <dbReference type="ARBA" id="ARBA00022519"/>
    </source>
</evidence>
<evidence type="ECO:0000256" key="2">
    <source>
        <dbReference type="ARBA" id="ARBA00021549"/>
    </source>
</evidence>
<accession>A0ABU9TSP9</accession>
<dbReference type="SUPFAM" id="SSF54523">
    <property type="entry name" value="Pili subunits"/>
    <property type="match status" value="1"/>
</dbReference>
<comment type="similarity">
    <text evidence="9">Belongs to the GSP H family.</text>
</comment>
<feature type="transmembrane region" description="Helical" evidence="11">
    <location>
        <begin position="20"/>
        <end position="39"/>
    </location>
</feature>
<keyword evidence="6 11" id="KW-0812">Transmembrane</keyword>
<reference evidence="13 14" key="1">
    <citation type="submission" date="2024-03" db="EMBL/GenBank/DDBJ databases">
        <title>Community enrichment and isolation of bacterial strains for fucoidan degradation.</title>
        <authorList>
            <person name="Sichert A."/>
        </authorList>
    </citation>
    <scope>NUCLEOTIDE SEQUENCE [LARGE SCALE GENOMIC DNA]</scope>
    <source>
        <strain evidence="13 14">AS76</strain>
    </source>
</reference>
<dbReference type="Gene3D" id="3.55.40.10">
    <property type="entry name" value="minor pseudopilin epsh domain"/>
    <property type="match status" value="1"/>
</dbReference>
<name>A0ABU9TSP9_9GAMM</name>
<evidence type="ECO:0000256" key="9">
    <source>
        <dbReference type="ARBA" id="ARBA00025772"/>
    </source>
</evidence>
<comment type="subcellular location">
    <subcellularLocation>
        <location evidence="1">Cell inner membrane</location>
        <topology evidence="1">Single-pass membrane protein</topology>
    </subcellularLocation>
</comment>
<keyword evidence="5" id="KW-0997">Cell inner membrane</keyword>
<evidence type="ECO:0000259" key="12">
    <source>
        <dbReference type="Pfam" id="PF12019"/>
    </source>
</evidence>
<keyword evidence="8 11" id="KW-0472">Membrane</keyword>
<dbReference type="Pfam" id="PF12019">
    <property type="entry name" value="GspH"/>
    <property type="match status" value="1"/>
</dbReference>
<protein>
    <recommendedName>
        <fullName evidence="2">Type II secretion system protein H</fullName>
    </recommendedName>
    <alternativeName>
        <fullName evidence="10">General secretion pathway protein H</fullName>
    </alternativeName>
</protein>